<keyword evidence="7 13" id="KW-0547">Nucleotide-binding</keyword>
<dbReference type="SUPFAM" id="SSF54211">
    <property type="entry name" value="Ribosomal protein S5 domain 2-like"/>
    <property type="match status" value="1"/>
</dbReference>
<dbReference type="InterPro" id="IPR013759">
    <property type="entry name" value="Topo_IIA_B_C"/>
</dbReference>
<dbReference type="CDD" id="cd00822">
    <property type="entry name" value="TopoII_Trans_DNA_gyrase"/>
    <property type="match status" value="1"/>
</dbReference>
<evidence type="ECO:0000256" key="3">
    <source>
        <dbReference type="ARBA" id="ARBA00012895"/>
    </source>
</evidence>
<feature type="domain" description="Toprim" evidence="14">
    <location>
        <begin position="421"/>
        <end position="536"/>
    </location>
</feature>
<sequence>MTTEMTPQYDSESIQVLRGLDAVRKRPGMYIGDTDDGTGLHHMVFEVLDNAIDEALAGYCSEIAVTLHADQSVTVTDNGRGVPVDLHAEEGVPAAQVIMTVLHAGGKFDHNSYKVSGGLHGVGVSVVNALSERLRLVIERNGKVHVQEYRDGDPVTPLKTVGETQGSGTRITFKPSEAVFSDTQLNYDILAKRFRELSFLNPGVRIALKDERTEKEDTFEYAGGIRAFVEHLNRNKTPLHPSVFYISAWREGIGVEIAMQWNDSYQENIFCFTNNIPQRDGGTHLAGFRGALTRTLNHYLDAEGYLKRLKSTPSGEDVREGLTAVISVKAPDPKFSSQTKDKLVSSEVKGAVESLLAESLQTFLAEHPGEARAIAERVLEACRAREAARKAREMTRRKDALDVAGLPGKLADCQERDPSRSELYLVEGDSAGGSAKQGRDRRTQAILPLKGKILNVEKARFDKMLSSVEVGTLITALGCGIGRDDFDPEKVRYHRIIIMTDADVDGSHIRTLLLTFFYRQMRELVERGYVYIAQPPLYKIRRGKQEHYVKDERELTEYLLEMALDGAVLEPGGGAPPVSGEALGRLARRYFEAMELIDNVSRRWDPRILEQMTALAPLGEDDITDAERMSAWLGELVERLNAGAEAGTHYRLELQRGPDGGFQEGVITRRLHGIHHPYRFNPQFFLSAEYETLKGLAQLLEGLFQGGGEIRRGERRQPVGSLREAVDWLMEEAKRGQSIQRYKGLGEMNPDQLWETTMNPETRRLLRVTIDDAVAADEIFTTLMGDHVEPRREFIERNALAVANLDV</sequence>
<dbReference type="EMBL" id="NRSH01000017">
    <property type="protein sequence ID" value="MBK1725962.1"/>
    <property type="molecule type" value="Genomic_DNA"/>
</dbReference>
<dbReference type="InterPro" id="IPR013506">
    <property type="entry name" value="Topo_IIA_bsu_dom2"/>
</dbReference>
<dbReference type="Pfam" id="PF21249">
    <property type="entry name" value="GyrB_hook"/>
    <property type="match status" value="1"/>
</dbReference>
<keyword evidence="8 13" id="KW-0067">ATP-binding</keyword>
<dbReference type="Proteomes" id="UP000738126">
    <property type="component" value="Unassembled WGS sequence"/>
</dbReference>
<dbReference type="EC" id="5.6.2.2" evidence="3 13"/>
<evidence type="ECO:0000259" key="14">
    <source>
        <dbReference type="PROSITE" id="PS50880"/>
    </source>
</evidence>
<comment type="catalytic activity">
    <reaction evidence="1 13">
        <text>ATP-dependent breakage, passage and rejoining of double-stranded DNA.</text>
        <dbReference type="EC" id="5.6.2.2"/>
    </reaction>
</comment>
<dbReference type="PANTHER" id="PTHR45866">
    <property type="entry name" value="DNA GYRASE/TOPOISOMERASE SUBUNIT B"/>
    <property type="match status" value="1"/>
</dbReference>
<accession>A0ABS1E4E5</accession>
<feature type="binding site" evidence="13">
    <location>
        <position position="503"/>
    </location>
    <ligand>
        <name>Mg(2+)</name>
        <dbReference type="ChEBI" id="CHEBI:18420"/>
        <label>2</label>
    </ligand>
</feature>
<evidence type="ECO:0000256" key="10">
    <source>
        <dbReference type="ARBA" id="ARBA00023029"/>
    </source>
</evidence>
<comment type="subcellular location">
    <subcellularLocation>
        <location evidence="13">Cytoplasm</location>
    </subcellularLocation>
</comment>
<evidence type="ECO:0000256" key="1">
    <source>
        <dbReference type="ARBA" id="ARBA00000185"/>
    </source>
</evidence>
<dbReference type="SMART" id="SM00433">
    <property type="entry name" value="TOP2c"/>
    <property type="match status" value="1"/>
</dbReference>
<evidence type="ECO:0000256" key="5">
    <source>
        <dbReference type="ARBA" id="ARBA00022490"/>
    </source>
</evidence>
<reference evidence="15 16" key="1">
    <citation type="journal article" date="2020" name="Microorganisms">
        <title>Osmotic Adaptation and Compatible Solute Biosynthesis of Phototrophic Bacteria as Revealed from Genome Analyses.</title>
        <authorList>
            <person name="Imhoff J.F."/>
            <person name="Rahn T."/>
            <person name="Kunzel S."/>
            <person name="Keller A."/>
            <person name="Neulinger S.C."/>
        </authorList>
    </citation>
    <scope>NUCLEOTIDE SEQUENCE [LARGE SCALE GENOMIC DNA]</scope>
    <source>
        <strain evidence="15 16">DSM 15116</strain>
    </source>
</reference>
<evidence type="ECO:0000256" key="2">
    <source>
        <dbReference type="ARBA" id="ARBA00010708"/>
    </source>
</evidence>
<dbReference type="PANTHER" id="PTHR45866:SF1">
    <property type="entry name" value="DNA GYRASE SUBUNIT B, MITOCHONDRIAL"/>
    <property type="match status" value="1"/>
</dbReference>
<dbReference type="Pfam" id="PF18053">
    <property type="entry name" value="GyrB_insert"/>
    <property type="match status" value="1"/>
</dbReference>
<dbReference type="InterPro" id="IPR049353">
    <property type="entry name" value="GyrB_hook"/>
</dbReference>
<dbReference type="PRINTS" id="PR01159">
    <property type="entry name" value="DNAGYRASEB"/>
</dbReference>
<dbReference type="NCBIfam" id="TIGR01059">
    <property type="entry name" value="gyrB"/>
    <property type="match status" value="1"/>
</dbReference>
<dbReference type="InterPro" id="IPR036890">
    <property type="entry name" value="HATPase_C_sf"/>
</dbReference>
<dbReference type="Pfam" id="PF00204">
    <property type="entry name" value="DNA_gyraseB"/>
    <property type="match status" value="1"/>
</dbReference>
<keyword evidence="10 13" id="KW-0799">Topoisomerase</keyword>
<evidence type="ECO:0000256" key="12">
    <source>
        <dbReference type="ARBA" id="ARBA00023235"/>
    </source>
</evidence>
<keyword evidence="5 13" id="KW-0963">Cytoplasm</keyword>
<dbReference type="InterPro" id="IPR014721">
    <property type="entry name" value="Ribsml_uS5_D2-typ_fold_subgr"/>
</dbReference>
<evidence type="ECO:0000256" key="6">
    <source>
        <dbReference type="ARBA" id="ARBA00022723"/>
    </source>
</evidence>
<evidence type="ECO:0000313" key="15">
    <source>
        <dbReference type="EMBL" id="MBK1725962.1"/>
    </source>
</evidence>
<dbReference type="NCBIfam" id="NF004189">
    <property type="entry name" value="PRK05644.1"/>
    <property type="match status" value="1"/>
</dbReference>
<dbReference type="CDD" id="cd03366">
    <property type="entry name" value="TOPRIM_TopoIIA_GyrB"/>
    <property type="match status" value="1"/>
</dbReference>
<dbReference type="PRINTS" id="PR00418">
    <property type="entry name" value="TPI2FAMILY"/>
</dbReference>
<feature type="binding site" evidence="13">
    <location>
        <position position="501"/>
    </location>
    <ligand>
        <name>Mg(2+)</name>
        <dbReference type="ChEBI" id="CHEBI:18420"/>
        <label>1</label>
        <note>catalytic</note>
    </ligand>
</feature>
<dbReference type="InterPro" id="IPR006171">
    <property type="entry name" value="TOPRIM_dom"/>
</dbReference>
<dbReference type="Gene3D" id="3.30.230.10">
    <property type="match status" value="1"/>
</dbReference>
<dbReference type="InterPro" id="IPR003594">
    <property type="entry name" value="HATPase_dom"/>
</dbReference>
<evidence type="ECO:0000256" key="13">
    <source>
        <dbReference type="HAMAP-Rule" id="MF_01898"/>
    </source>
</evidence>
<dbReference type="RefSeq" id="WP_200256594.1">
    <property type="nucleotide sequence ID" value="NZ_NRSH01000017.1"/>
</dbReference>
<dbReference type="SUPFAM" id="SSF56719">
    <property type="entry name" value="Type II DNA topoisomerase"/>
    <property type="match status" value="1"/>
</dbReference>
<dbReference type="PROSITE" id="PS50880">
    <property type="entry name" value="TOPRIM"/>
    <property type="match status" value="1"/>
</dbReference>
<feature type="site" description="Interaction with DNA" evidence="13">
    <location>
        <position position="452"/>
    </location>
</feature>
<comment type="function">
    <text evidence="13">A type II topoisomerase that negatively supercoils closed circular double-stranded (ds) DNA in an ATP-dependent manner to modulate DNA topology and maintain chromosomes in an underwound state. Negative supercoiling favors strand separation, and DNA replication, transcription, recombination and repair, all of which involve strand separation. Also able to catalyze the interconversion of other topological isomers of dsDNA rings, including catenanes and knotted rings. Type II topoisomerases break and join 2 DNA strands simultaneously in an ATP-dependent manner.</text>
</comment>
<comment type="similarity">
    <text evidence="2 13">Belongs to the type II topoisomerase GyrB family.</text>
</comment>
<evidence type="ECO:0000256" key="4">
    <source>
        <dbReference type="ARBA" id="ARBA00019166"/>
    </source>
</evidence>
<evidence type="ECO:0000256" key="7">
    <source>
        <dbReference type="ARBA" id="ARBA00022741"/>
    </source>
</evidence>
<keyword evidence="16" id="KW-1185">Reference proteome</keyword>
<dbReference type="Pfam" id="PF02518">
    <property type="entry name" value="HATPase_c"/>
    <property type="match status" value="1"/>
</dbReference>
<gene>
    <name evidence="13 15" type="primary">gyrB</name>
    <name evidence="15" type="ORF">CKO13_02790</name>
</gene>
<comment type="subunit">
    <text evidence="13">Heterotetramer, composed of two GyrA and two GyrB chains. In the heterotetramer, GyrA contains the active site tyrosine that forms a transient covalent intermediate with DNA, while GyrB binds cofactors and catalyzes ATP hydrolysis.</text>
</comment>
<dbReference type="CDD" id="cd16928">
    <property type="entry name" value="HATPase_GyrB-like"/>
    <property type="match status" value="1"/>
</dbReference>
<evidence type="ECO:0000256" key="8">
    <source>
        <dbReference type="ARBA" id="ARBA00022840"/>
    </source>
</evidence>
<comment type="cofactor">
    <cofactor evidence="13">
        <name>Mg(2+)</name>
        <dbReference type="ChEBI" id="CHEBI:18420"/>
    </cofactor>
    <cofactor evidence="13">
        <name>Mn(2+)</name>
        <dbReference type="ChEBI" id="CHEBI:29035"/>
    </cofactor>
    <cofactor evidence="13">
        <name>Ca(2+)</name>
        <dbReference type="ChEBI" id="CHEBI:29108"/>
    </cofactor>
    <text evidence="13">Binds two Mg(2+) per subunit. The magnesium ions form salt bridges with both the protein and the DNA. Can also accept other divalent metal cations, such as Mn(2+) or Ca(2+).</text>
</comment>
<dbReference type="Gene3D" id="3.40.50.670">
    <property type="match status" value="2"/>
</dbReference>
<dbReference type="HAMAP" id="MF_01898">
    <property type="entry name" value="GyrB"/>
    <property type="match status" value="1"/>
</dbReference>
<evidence type="ECO:0000256" key="9">
    <source>
        <dbReference type="ARBA" id="ARBA00022842"/>
    </source>
</evidence>
<keyword evidence="9 13" id="KW-0460">Magnesium</keyword>
<dbReference type="InterPro" id="IPR041423">
    <property type="entry name" value="GyrB_insert"/>
</dbReference>
<comment type="caution">
    <text evidence="15">The sequence shown here is derived from an EMBL/GenBank/DDBJ whole genome shotgun (WGS) entry which is preliminary data.</text>
</comment>
<dbReference type="InterPro" id="IPR001241">
    <property type="entry name" value="Topo_IIA"/>
</dbReference>
<dbReference type="InterPro" id="IPR002288">
    <property type="entry name" value="DNA_gyrase_B_C"/>
</dbReference>
<dbReference type="InterPro" id="IPR011557">
    <property type="entry name" value="GyrB"/>
</dbReference>
<dbReference type="InterPro" id="IPR000565">
    <property type="entry name" value="Topo_IIA_B"/>
</dbReference>
<dbReference type="Gene3D" id="3.30.565.10">
    <property type="entry name" value="Histidine kinase-like ATPase, C-terminal domain"/>
    <property type="match status" value="1"/>
</dbReference>
<dbReference type="InterPro" id="IPR034160">
    <property type="entry name" value="TOPRIM_GyrB"/>
</dbReference>
<dbReference type="Pfam" id="PF01751">
    <property type="entry name" value="Toprim"/>
    <property type="match status" value="1"/>
</dbReference>
<evidence type="ECO:0000313" key="16">
    <source>
        <dbReference type="Proteomes" id="UP000738126"/>
    </source>
</evidence>
<dbReference type="Pfam" id="PF00986">
    <property type="entry name" value="DNA_gyraseB_C"/>
    <property type="match status" value="1"/>
</dbReference>
<name>A0ABS1E4E5_9GAMM</name>
<feature type="binding site" evidence="13">
    <location>
        <position position="501"/>
    </location>
    <ligand>
        <name>Mg(2+)</name>
        <dbReference type="ChEBI" id="CHEBI:18420"/>
        <label>2</label>
    </ligand>
</feature>
<feature type="binding site" evidence="13">
    <location>
        <position position="427"/>
    </location>
    <ligand>
        <name>Mg(2+)</name>
        <dbReference type="ChEBI" id="CHEBI:18420"/>
        <label>1</label>
        <note>catalytic</note>
    </ligand>
</feature>
<dbReference type="SUPFAM" id="SSF55874">
    <property type="entry name" value="ATPase domain of HSP90 chaperone/DNA topoisomerase II/histidine kinase"/>
    <property type="match status" value="1"/>
</dbReference>
<dbReference type="InterPro" id="IPR020568">
    <property type="entry name" value="Ribosomal_Su5_D2-typ_SF"/>
</dbReference>
<comment type="miscellaneous">
    <text evidence="13">Few gyrases are as efficient as E.coli at forming negative supercoils. Not all organisms have 2 type II topoisomerases; in organisms with a single type II topoisomerase this enzyme also has to decatenate newly replicated chromosomes.</text>
</comment>
<dbReference type="InterPro" id="IPR018522">
    <property type="entry name" value="TopoIIA_CS"/>
</dbReference>
<feature type="site" description="Interaction with DNA" evidence="13">
    <location>
        <position position="455"/>
    </location>
</feature>
<proteinExistence type="inferred from homology"/>
<keyword evidence="12 13" id="KW-0413">Isomerase</keyword>
<keyword evidence="6 13" id="KW-0479">Metal-binding</keyword>
<dbReference type="Gene3D" id="3.10.20.690">
    <property type="match status" value="1"/>
</dbReference>
<evidence type="ECO:0000256" key="11">
    <source>
        <dbReference type="ARBA" id="ARBA00023125"/>
    </source>
</evidence>
<dbReference type="InterPro" id="IPR013760">
    <property type="entry name" value="Topo_IIA-like_dom_sf"/>
</dbReference>
<dbReference type="PROSITE" id="PS00177">
    <property type="entry name" value="TOPOISOMERASE_II"/>
    <property type="match status" value="1"/>
</dbReference>
<dbReference type="SMART" id="SM00387">
    <property type="entry name" value="HATPase_c"/>
    <property type="match status" value="1"/>
</dbReference>
<dbReference type="NCBIfam" id="NF011501">
    <property type="entry name" value="PRK14939.1"/>
    <property type="match status" value="1"/>
</dbReference>
<keyword evidence="11" id="KW-0238">DNA-binding</keyword>
<organism evidence="15 16">
    <name type="scientific">Halorhodospira neutriphila</name>
    <dbReference type="NCBI Taxonomy" id="168379"/>
    <lineage>
        <taxon>Bacteria</taxon>
        <taxon>Pseudomonadati</taxon>
        <taxon>Pseudomonadota</taxon>
        <taxon>Gammaproteobacteria</taxon>
        <taxon>Chromatiales</taxon>
        <taxon>Ectothiorhodospiraceae</taxon>
        <taxon>Halorhodospira</taxon>
    </lineage>
</organism>
<protein>
    <recommendedName>
        <fullName evidence="4 13">DNA gyrase subunit B</fullName>
        <ecNumber evidence="3 13">5.6.2.2</ecNumber>
    </recommendedName>
</protein>